<evidence type="ECO:0000313" key="2">
    <source>
        <dbReference type="EMBL" id="GEK18501.1"/>
    </source>
</evidence>
<evidence type="ECO:0000313" key="3">
    <source>
        <dbReference type="Proteomes" id="UP000321386"/>
    </source>
</evidence>
<dbReference type="RefSeq" id="WP_146806742.1">
    <property type="nucleotide sequence ID" value="NZ_BJUA01000010.1"/>
</dbReference>
<evidence type="ECO:0000256" key="1">
    <source>
        <dbReference type="SAM" id="Phobius"/>
    </source>
</evidence>
<proteinExistence type="predicted"/>
<reference evidence="2 3" key="1">
    <citation type="submission" date="2019-07" db="EMBL/GenBank/DDBJ databases">
        <title>Whole genome shotgun sequence of Cellulomonas persica NBRC 101101.</title>
        <authorList>
            <person name="Hosoyama A."/>
            <person name="Uohara A."/>
            <person name="Ohji S."/>
            <person name="Ichikawa N."/>
        </authorList>
    </citation>
    <scope>NUCLEOTIDE SEQUENCE [LARGE SCALE GENOMIC DNA]</scope>
    <source>
        <strain evidence="2 3">NBRC 101101</strain>
    </source>
</reference>
<keyword evidence="1" id="KW-0472">Membrane</keyword>
<name>A0A510UYB4_9CELL</name>
<keyword evidence="1" id="KW-1133">Transmembrane helix</keyword>
<feature type="transmembrane region" description="Helical" evidence="1">
    <location>
        <begin position="6"/>
        <end position="29"/>
    </location>
</feature>
<dbReference type="EMBL" id="BJUA01000010">
    <property type="protein sequence ID" value="GEK18501.1"/>
    <property type="molecule type" value="Genomic_DNA"/>
</dbReference>
<organism evidence="2 3">
    <name type="scientific">Cellulomonas persica</name>
    <dbReference type="NCBI Taxonomy" id="76861"/>
    <lineage>
        <taxon>Bacteria</taxon>
        <taxon>Bacillati</taxon>
        <taxon>Actinomycetota</taxon>
        <taxon>Actinomycetes</taxon>
        <taxon>Micrococcales</taxon>
        <taxon>Cellulomonadaceae</taxon>
        <taxon>Cellulomonas</taxon>
    </lineage>
</organism>
<comment type="caution">
    <text evidence="2">The sequence shown here is derived from an EMBL/GenBank/DDBJ whole genome shotgun (WGS) entry which is preliminary data.</text>
</comment>
<dbReference type="AlphaFoldDB" id="A0A510UYB4"/>
<dbReference type="Proteomes" id="UP000321386">
    <property type="component" value="Unassembled WGS sequence"/>
</dbReference>
<dbReference type="OrthoDB" id="4807612at2"/>
<accession>A0A510UYB4</accession>
<keyword evidence="1" id="KW-0812">Transmembrane</keyword>
<keyword evidence="3" id="KW-1185">Reference proteome</keyword>
<gene>
    <name evidence="2" type="ORF">CPE01_22340</name>
</gene>
<sequence>MNGLSGVLTAVIPSIGVGLLFWFAMRAIVNADRTERQALARLDREEELRATAHSSQETPPSI</sequence>
<protein>
    <submittedName>
        <fullName evidence="2">Uncharacterized protein</fullName>
    </submittedName>
</protein>